<feature type="region of interest" description="Disordered" evidence="6">
    <location>
        <begin position="1"/>
        <end position="79"/>
    </location>
</feature>
<sequence>MGAARGRGGTRRGTRAAHRRAARGPRRRAERPDDLRRLRQCAARNVPGRPARSGTPRARRRHHPPPGRPKRRRPVEHLGARPMVPGRHLLRGIRVSGESFRVDLRGIVDILSHHLYSSPRVYLRELIQNARDAVVARSEVDSDAPREIAIEVEDGGAVVVRDSGIGLTEEEMRSVLATIGASSKRSDFTRVRRQYLGQFGIGLLSCFLIADRIEVRSRSARSDDAPTLSWVGSSDGTFSITTAQTPLAGAGTEVRVQARADDREWVEPARVHLLAERFASLLELPISLQSGAQPQPEIVSTRTPPWRGSDLEATAWCHRELGFAPLAVLPIDVPTAGVVGVAFISDSPGRVGNRHGDTVYSHGMFVADDNVQLAPNWAYFVRLAVESGDLALTASRESLQDSPAISDVKEQIGTQLRQRIEHFALSDPVGFDRFMDVHAKGILAMAASDDDMLDLVIGHVPWETSEGTMTLAQILRLSDDVQYTASMTDFTAFAPLLRAKRSLLVNGSYVYGSEILRKVRERRGHAARVRAFDPHAFLDSLPEPREGGAEARGFEVHARAVLERLGVDLDLRAFAPASTPSLFVAAPGVDHRSRLADDAAEADPWAGLLSEPEASRARPRLVMNVTSDAVRSLVRVRDERVRADAISGLYVIGLLRAGETLDERHGELLSSTLHTLITAAGGGE</sequence>
<dbReference type="Pfam" id="PF13589">
    <property type="entry name" value="HATPase_c_3"/>
    <property type="match status" value="1"/>
</dbReference>
<dbReference type="Pfam" id="PF00183">
    <property type="entry name" value="HSP90"/>
    <property type="match status" value="1"/>
</dbReference>
<evidence type="ECO:0000256" key="5">
    <source>
        <dbReference type="PIRSR" id="PIRSR002583-1"/>
    </source>
</evidence>
<dbReference type="Gene3D" id="3.30.565.10">
    <property type="entry name" value="Histidine kinase-like ATPase, C-terminal domain"/>
    <property type="match status" value="1"/>
</dbReference>
<dbReference type="NCBIfam" id="NF010683">
    <property type="entry name" value="PRK14083.1"/>
    <property type="match status" value="1"/>
</dbReference>
<dbReference type="GO" id="GO:0051082">
    <property type="term" value="F:unfolded protein binding"/>
    <property type="evidence" value="ECO:0007669"/>
    <property type="project" value="InterPro"/>
</dbReference>
<dbReference type="InterPro" id="IPR036890">
    <property type="entry name" value="HATPase_C_sf"/>
</dbReference>
<evidence type="ECO:0000256" key="6">
    <source>
        <dbReference type="SAM" id="MobiDB-lite"/>
    </source>
</evidence>
<evidence type="ECO:0000256" key="2">
    <source>
        <dbReference type="ARBA" id="ARBA00022741"/>
    </source>
</evidence>
<comment type="caution">
    <text evidence="7">The sequence shown here is derived from an EMBL/GenBank/DDBJ whole genome shotgun (WGS) entry which is preliminary data.</text>
</comment>
<dbReference type="EMBL" id="WBJX01000001">
    <property type="protein sequence ID" value="KAB1639627.1"/>
    <property type="molecule type" value="Genomic_DNA"/>
</dbReference>
<feature type="binding site" evidence="5">
    <location>
        <position position="125"/>
    </location>
    <ligand>
        <name>ATP</name>
        <dbReference type="ChEBI" id="CHEBI:30616"/>
    </ligand>
</feature>
<evidence type="ECO:0000256" key="3">
    <source>
        <dbReference type="ARBA" id="ARBA00022840"/>
    </source>
</evidence>
<keyword evidence="8" id="KW-1185">Reference proteome</keyword>
<accession>A0A7J5B682</accession>
<dbReference type="GO" id="GO:0005524">
    <property type="term" value="F:ATP binding"/>
    <property type="evidence" value="ECO:0007669"/>
    <property type="project" value="UniProtKB-KW"/>
</dbReference>
<dbReference type="PRINTS" id="PR00775">
    <property type="entry name" value="HEATSHOCK90"/>
</dbReference>
<keyword evidence="4" id="KW-0143">Chaperone</keyword>
<feature type="compositionally biased region" description="Basic residues" evidence="6">
    <location>
        <begin position="57"/>
        <end position="74"/>
    </location>
</feature>
<evidence type="ECO:0000313" key="8">
    <source>
        <dbReference type="Proteomes" id="UP000490386"/>
    </source>
</evidence>
<dbReference type="PANTHER" id="PTHR11528">
    <property type="entry name" value="HEAT SHOCK PROTEIN 90 FAMILY MEMBER"/>
    <property type="match status" value="1"/>
</dbReference>
<gene>
    <name evidence="7" type="ORF">F8O03_04705</name>
</gene>
<dbReference type="GO" id="GO:0140662">
    <property type="term" value="F:ATP-dependent protein folding chaperone"/>
    <property type="evidence" value="ECO:0007669"/>
    <property type="project" value="InterPro"/>
</dbReference>
<feature type="compositionally biased region" description="Basic residues" evidence="6">
    <location>
        <begin position="8"/>
        <end position="29"/>
    </location>
</feature>
<dbReference type="InterPro" id="IPR020575">
    <property type="entry name" value="Hsp90_N"/>
</dbReference>
<comment type="similarity">
    <text evidence="1">Belongs to the heat shock protein 90 family.</text>
</comment>
<dbReference type="OrthoDB" id="9802640at2"/>
<reference evidence="7 8" key="1">
    <citation type="submission" date="2019-09" db="EMBL/GenBank/DDBJ databases">
        <title>Phylogeny of genus Pseudoclavibacter and closely related genus.</title>
        <authorList>
            <person name="Li Y."/>
        </authorList>
    </citation>
    <scope>NUCLEOTIDE SEQUENCE [LARGE SCALE GENOMIC DNA]</scope>
    <source>
        <strain evidence="7 8">THG-MD12</strain>
    </source>
</reference>
<keyword evidence="2 5" id="KW-0547">Nucleotide-binding</keyword>
<proteinExistence type="inferred from homology"/>
<dbReference type="SUPFAM" id="SSF55874">
    <property type="entry name" value="ATPase domain of HSP90 chaperone/DNA topoisomerase II/histidine kinase"/>
    <property type="match status" value="1"/>
</dbReference>
<evidence type="ECO:0000313" key="7">
    <source>
        <dbReference type="EMBL" id="KAB1639627.1"/>
    </source>
</evidence>
<dbReference type="Proteomes" id="UP000490386">
    <property type="component" value="Unassembled WGS sequence"/>
</dbReference>
<evidence type="ECO:0000256" key="4">
    <source>
        <dbReference type="ARBA" id="ARBA00023186"/>
    </source>
</evidence>
<dbReference type="InterPro" id="IPR020568">
    <property type="entry name" value="Ribosomal_Su5_D2-typ_SF"/>
</dbReference>
<dbReference type="Gene3D" id="3.30.230.80">
    <property type="match status" value="1"/>
</dbReference>
<dbReference type="GO" id="GO:0016887">
    <property type="term" value="F:ATP hydrolysis activity"/>
    <property type="evidence" value="ECO:0007669"/>
    <property type="project" value="InterPro"/>
</dbReference>
<protein>
    <submittedName>
        <fullName evidence="7">HSP90 family protein</fullName>
    </submittedName>
</protein>
<organism evidence="7 8">
    <name type="scientific">Pseudoclavibacter terrae</name>
    <dbReference type="NCBI Taxonomy" id="1530195"/>
    <lineage>
        <taxon>Bacteria</taxon>
        <taxon>Bacillati</taxon>
        <taxon>Actinomycetota</taxon>
        <taxon>Actinomycetes</taxon>
        <taxon>Micrococcales</taxon>
        <taxon>Microbacteriaceae</taxon>
        <taxon>Pseudoclavibacter</taxon>
    </lineage>
</organism>
<evidence type="ECO:0000256" key="1">
    <source>
        <dbReference type="ARBA" id="ARBA00008239"/>
    </source>
</evidence>
<dbReference type="AlphaFoldDB" id="A0A7J5B682"/>
<feature type="binding site" evidence="5">
    <location>
        <position position="129"/>
    </location>
    <ligand>
        <name>ATP</name>
        <dbReference type="ChEBI" id="CHEBI:30616"/>
    </ligand>
</feature>
<dbReference type="PIRSF" id="PIRSF002583">
    <property type="entry name" value="Hsp90"/>
    <property type="match status" value="1"/>
</dbReference>
<keyword evidence="3 5" id="KW-0067">ATP-binding</keyword>
<dbReference type="InterPro" id="IPR001404">
    <property type="entry name" value="Hsp90_fam"/>
</dbReference>
<name>A0A7J5B682_9MICO</name>
<dbReference type="SUPFAM" id="SSF54211">
    <property type="entry name" value="Ribosomal protein S5 domain 2-like"/>
    <property type="match status" value="1"/>
</dbReference>
<feature type="binding site" evidence="5">
    <location>
        <position position="162"/>
    </location>
    <ligand>
        <name>ATP</name>
        <dbReference type="ChEBI" id="CHEBI:30616"/>
    </ligand>
</feature>
<feature type="binding site" evidence="5">
    <location>
        <position position="252"/>
    </location>
    <ligand>
        <name>ATP</name>
        <dbReference type="ChEBI" id="CHEBI:30616"/>
    </ligand>
</feature>